<keyword evidence="3" id="KW-1185">Reference proteome</keyword>
<evidence type="ECO:0000256" key="1">
    <source>
        <dbReference type="SAM" id="Phobius"/>
    </source>
</evidence>
<organism evidence="2 3">
    <name type="scientific">Strigomonas culicis</name>
    <dbReference type="NCBI Taxonomy" id="28005"/>
    <lineage>
        <taxon>Eukaryota</taxon>
        <taxon>Discoba</taxon>
        <taxon>Euglenozoa</taxon>
        <taxon>Kinetoplastea</taxon>
        <taxon>Metakinetoplastina</taxon>
        <taxon>Trypanosomatida</taxon>
        <taxon>Trypanosomatidae</taxon>
        <taxon>Strigomonadinae</taxon>
        <taxon>Strigomonas</taxon>
    </lineage>
</organism>
<comment type="caution">
    <text evidence="2">The sequence shown here is derived from an EMBL/GenBank/DDBJ whole genome shotgun (WGS) entry which is preliminary data.</text>
</comment>
<keyword evidence="1" id="KW-0472">Membrane</keyword>
<proteinExistence type="predicted"/>
<keyword evidence="1" id="KW-1133">Transmembrane helix</keyword>
<sequence>MHKLAVADAAGALRIRPREVARQLLDGVGDDIPTVARGALTTRAAADAADAATATAVHGLTETRDASGLVLYRNNCTRGPKKAPFCRCKSIFQRYIVVFLSLYIVFMEWNLSFLFLALD</sequence>
<feature type="transmembrane region" description="Helical" evidence="1">
    <location>
        <begin position="95"/>
        <end position="118"/>
    </location>
</feature>
<dbReference type="AlphaFoldDB" id="S9TMA1"/>
<name>S9TMA1_9TRYP</name>
<gene>
    <name evidence="2" type="ORF">STCU_10332</name>
</gene>
<accession>S9TMA1</accession>
<dbReference type="Proteomes" id="UP000015354">
    <property type="component" value="Unassembled WGS sequence"/>
</dbReference>
<evidence type="ECO:0000313" key="3">
    <source>
        <dbReference type="Proteomes" id="UP000015354"/>
    </source>
</evidence>
<evidence type="ECO:0000313" key="2">
    <source>
        <dbReference type="EMBL" id="EPY17914.1"/>
    </source>
</evidence>
<protein>
    <submittedName>
        <fullName evidence="2">Uncharacterized protein</fullName>
    </submittedName>
</protein>
<keyword evidence="1" id="KW-0812">Transmembrane</keyword>
<reference evidence="2 3" key="1">
    <citation type="journal article" date="2013" name="PLoS ONE">
        <title>Predicting the Proteins of Angomonas deanei, Strigomonas culicis and Their Respective Endosymbionts Reveals New Aspects of the Trypanosomatidae Family.</title>
        <authorList>
            <person name="Motta M.C."/>
            <person name="Martins A.C."/>
            <person name="de Souza S.S."/>
            <person name="Catta-Preta C.M."/>
            <person name="Silva R."/>
            <person name="Klein C.C."/>
            <person name="de Almeida L.G."/>
            <person name="de Lima Cunha O."/>
            <person name="Ciapina L.P."/>
            <person name="Brocchi M."/>
            <person name="Colabardini A.C."/>
            <person name="de Araujo Lima B."/>
            <person name="Machado C.R."/>
            <person name="de Almeida Soares C.M."/>
            <person name="Probst C.M."/>
            <person name="de Menezes C.B."/>
            <person name="Thompson C.E."/>
            <person name="Bartholomeu D.C."/>
            <person name="Gradia D.F."/>
            <person name="Pavoni D.P."/>
            <person name="Grisard E.C."/>
            <person name="Fantinatti-Garboggini F."/>
            <person name="Marchini F.K."/>
            <person name="Rodrigues-Luiz G.F."/>
            <person name="Wagner G."/>
            <person name="Goldman G.H."/>
            <person name="Fietto J.L."/>
            <person name="Elias M.C."/>
            <person name="Goldman M.H."/>
            <person name="Sagot M.F."/>
            <person name="Pereira M."/>
            <person name="Stoco P.H."/>
            <person name="de Mendonca-Neto R.P."/>
            <person name="Teixeira S.M."/>
            <person name="Maciel T.E."/>
            <person name="de Oliveira Mendes T.A."/>
            <person name="Urmenyi T.P."/>
            <person name="de Souza W."/>
            <person name="Schenkman S."/>
            <person name="de Vasconcelos A.T."/>
        </authorList>
    </citation>
    <scope>NUCLEOTIDE SEQUENCE [LARGE SCALE GENOMIC DNA]</scope>
</reference>
<dbReference type="EMBL" id="ATMH01010223">
    <property type="protein sequence ID" value="EPY17914.1"/>
    <property type="molecule type" value="Genomic_DNA"/>
</dbReference>